<dbReference type="InterPro" id="IPR017441">
    <property type="entry name" value="Protein_kinase_ATP_BS"/>
</dbReference>
<keyword evidence="2" id="KW-0723">Serine/threonine-protein kinase</keyword>
<dbReference type="InterPro" id="IPR051334">
    <property type="entry name" value="SRPK"/>
</dbReference>
<evidence type="ECO:0000256" key="9">
    <source>
        <dbReference type="PROSITE-ProRule" id="PRU10141"/>
    </source>
</evidence>
<dbReference type="EC" id="2.7.11.1" evidence="1"/>
<evidence type="ECO:0000256" key="4">
    <source>
        <dbReference type="ARBA" id="ARBA00022741"/>
    </source>
</evidence>
<dbReference type="Gene3D" id="3.30.200.20">
    <property type="entry name" value="Phosphorylase Kinase, domain 1"/>
    <property type="match status" value="1"/>
</dbReference>
<dbReference type="InParanoid" id="A0A165KPL8"/>
<dbReference type="GO" id="GO:0005524">
    <property type="term" value="F:ATP binding"/>
    <property type="evidence" value="ECO:0007669"/>
    <property type="project" value="UniProtKB-UniRule"/>
</dbReference>
<dbReference type="GO" id="GO:0004674">
    <property type="term" value="F:protein serine/threonine kinase activity"/>
    <property type="evidence" value="ECO:0007669"/>
    <property type="project" value="UniProtKB-KW"/>
</dbReference>
<dbReference type="GO" id="GO:0000245">
    <property type="term" value="P:spliceosomal complex assembly"/>
    <property type="evidence" value="ECO:0007669"/>
    <property type="project" value="TreeGrafter"/>
</dbReference>
<comment type="catalytic activity">
    <reaction evidence="7">
        <text>L-threonyl-[protein] + ATP = O-phospho-L-threonyl-[protein] + ADP + H(+)</text>
        <dbReference type="Rhea" id="RHEA:46608"/>
        <dbReference type="Rhea" id="RHEA-COMP:11060"/>
        <dbReference type="Rhea" id="RHEA-COMP:11605"/>
        <dbReference type="ChEBI" id="CHEBI:15378"/>
        <dbReference type="ChEBI" id="CHEBI:30013"/>
        <dbReference type="ChEBI" id="CHEBI:30616"/>
        <dbReference type="ChEBI" id="CHEBI:61977"/>
        <dbReference type="ChEBI" id="CHEBI:456216"/>
        <dbReference type="EC" id="2.7.11.1"/>
    </reaction>
</comment>
<dbReference type="EMBL" id="KV425940">
    <property type="protein sequence ID" value="KZV96660.1"/>
    <property type="molecule type" value="Genomic_DNA"/>
</dbReference>
<dbReference type="GO" id="GO:0050684">
    <property type="term" value="P:regulation of mRNA processing"/>
    <property type="evidence" value="ECO:0007669"/>
    <property type="project" value="TreeGrafter"/>
</dbReference>
<evidence type="ECO:0000313" key="12">
    <source>
        <dbReference type="Proteomes" id="UP000077266"/>
    </source>
</evidence>
<dbReference type="PANTHER" id="PTHR47634:SF9">
    <property type="entry name" value="PROTEIN KINASE DOMAIN-CONTAINING PROTEIN-RELATED"/>
    <property type="match status" value="1"/>
</dbReference>
<comment type="catalytic activity">
    <reaction evidence="8">
        <text>L-seryl-[protein] + ATP = O-phospho-L-seryl-[protein] + ADP + H(+)</text>
        <dbReference type="Rhea" id="RHEA:17989"/>
        <dbReference type="Rhea" id="RHEA-COMP:9863"/>
        <dbReference type="Rhea" id="RHEA-COMP:11604"/>
        <dbReference type="ChEBI" id="CHEBI:15378"/>
        <dbReference type="ChEBI" id="CHEBI:29999"/>
        <dbReference type="ChEBI" id="CHEBI:30616"/>
        <dbReference type="ChEBI" id="CHEBI:83421"/>
        <dbReference type="ChEBI" id="CHEBI:456216"/>
        <dbReference type="EC" id="2.7.11.1"/>
    </reaction>
</comment>
<keyword evidence="12" id="KW-1185">Reference proteome</keyword>
<dbReference type="Pfam" id="PF00069">
    <property type="entry name" value="Pkinase"/>
    <property type="match status" value="1"/>
</dbReference>
<gene>
    <name evidence="11" type="ORF">EXIGLDRAFT_765182</name>
</gene>
<dbReference type="InterPro" id="IPR011009">
    <property type="entry name" value="Kinase-like_dom_sf"/>
</dbReference>
<keyword evidence="5 11" id="KW-0418">Kinase</keyword>
<dbReference type="InterPro" id="IPR000719">
    <property type="entry name" value="Prot_kinase_dom"/>
</dbReference>
<evidence type="ECO:0000256" key="5">
    <source>
        <dbReference type="ARBA" id="ARBA00022777"/>
    </source>
</evidence>
<evidence type="ECO:0000256" key="1">
    <source>
        <dbReference type="ARBA" id="ARBA00012513"/>
    </source>
</evidence>
<dbReference type="OrthoDB" id="5979581at2759"/>
<accession>A0A165KPL8</accession>
<evidence type="ECO:0000256" key="8">
    <source>
        <dbReference type="ARBA" id="ARBA00048679"/>
    </source>
</evidence>
<proteinExistence type="predicted"/>
<keyword evidence="3" id="KW-0808">Transferase</keyword>
<evidence type="ECO:0000256" key="6">
    <source>
        <dbReference type="ARBA" id="ARBA00022840"/>
    </source>
</evidence>
<organism evidence="11 12">
    <name type="scientific">Exidia glandulosa HHB12029</name>
    <dbReference type="NCBI Taxonomy" id="1314781"/>
    <lineage>
        <taxon>Eukaryota</taxon>
        <taxon>Fungi</taxon>
        <taxon>Dikarya</taxon>
        <taxon>Basidiomycota</taxon>
        <taxon>Agaricomycotina</taxon>
        <taxon>Agaricomycetes</taxon>
        <taxon>Auriculariales</taxon>
        <taxon>Exidiaceae</taxon>
        <taxon>Exidia</taxon>
    </lineage>
</organism>
<name>A0A165KPL8_EXIGL</name>
<evidence type="ECO:0000256" key="2">
    <source>
        <dbReference type="ARBA" id="ARBA00022527"/>
    </source>
</evidence>
<dbReference type="SMART" id="SM00220">
    <property type="entry name" value="S_TKc"/>
    <property type="match status" value="1"/>
</dbReference>
<dbReference type="STRING" id="1314781.A0A165KPL8"/>
<evidence type="ECO:0000313" key="11">
    <source>
        <dbReference type="EMBL" id="KZV96660.1"/>
    </source>
</evidence>
<keyword evidence="6 9" id="KW-0067">ATP-binding</keyword>
<reference evidence="11 12" key="1">
    <citation type="journal article" date="2016" name="Mol. Biol. Evol.">
        <title>Comparative Genomics of Early-Diverging Mushroom-Forming Fungi Provides Insights into the Origins of Lignocellulose Decay Capabilities.</title>
        <authorList>
            <person name="Nagy L.G."/>
            <person name="Riley R."/>
            <person name="Tritt A."/>
            <person name="Adam C."/>
            <person name="Daum C."/>
            <person name="Floudas D."/>
            <person name="Sun H."/>
            <person name="Yadav J.S."/>
            <person name="Pangilinan J."/>
            <person name="Larsson K.H."/>
            <person name="Matsuura K."/>
            <person name="Barry K."/>
            <person name="Labutti K."/>
            <person name="Kuo R."/>
            <person name="Ohm R.A."/>
            <person name="Bhattacharya S.S."/>
            <person name="Shirouzu T."/>
            <person name="Yoshinaga Y."/>
            <person name="Martin F.M."/>
            <person name="Grigoriev I.V."/>
            <person name="Hibbett D.S."/>
        </authorList>
    </citation>
    <scope>NUCLEOTIDE SEQUENCE [LARGE SCALE GENOMIC DNA]</scope>
    <source>
        <strain evidence="11 12">HHB12029</strain>
    </source>
</reference>
<dbReference type="AlphaFoldDB" id="A0A165KPL8"/>
<dbReference type="Proteomes" id="UP000077266">
    <property type="component" value="Unassembled WGS sequence"/>
</dbReference>
<feature type="binding site" evidence="9">
    <location>
        <position position="105"/>
    </location>
    <ligand>
        <name>ATP</name>
        <dbReference type="ChEBI" id="CHEBI:30616"/>
    </ligand>
</feature>
<sequence>MLRCARLLRPIQPLWSRFPHTGLNGSAHEPWFQSDPEENGMKERIAVYRERAADLHWWDGRLNSVIEHYDGTGHPYRILRKLGFGGSSNVFLVQSTVDEEYLALKILNNNHSRGSGPEIEIMLSLFMDIVPPHRSTNPDVFDDGRTVSTTGISRAHMGRAYIRALRGIFCPDRVRGDDESRHVAFLLEPLGSSIVDLWRSFPQRKLPLEWTKRVVRQVLAGLSYLHVRGISHGDVHPSNIMCDLGEHPQQTLEEALARDPAPAEQKDDEYLCSRRLVIPQPETLENLNVKLVDFSSGHWLDIAADQRDHGHGEGVWPYRSPERMLELELGAANDIWGLGCSVFEMLTDKFLFGRMDPPNENARWTAEHCHLMRMAMHTGLSFPEYMTQSPGGRKYFDEDGELDFIRPKNPYRLDEALKLFVEFEQRDLEETAAFLQRCLHLDPLKRATADDLLMDPWLN</sequence>
<dbReference type="PROSITE" id="PS00107">
    <property type="entry name" value="PROTEIN_KINASE_ATP"/>
    <property type="match status" value="1"/>
</dbReference>
<feature type="domain" description="Protein kinase" evidence="10">
    <location>
        <begin position="76"/>
        <end position="458"/>
    </location>
</feature>
<dbReference type="Gene3D" id="1.10.510.10">
    <property type="entry name" value="Transferase(Phosphotransferase) domain 1"/>
    <property type="match status" value="1"/>
</dbReference>
<dbReference type="SUPFAM" id="SSF56112">
    <property type="entry name" value="Protein kinase-like (PK-like)"/>
    <property type="match status" value="1"/>
</dbReference>
<evidence type="ECO:0000256" key="3">
    <source>
        <dbReference type="ARBA" id="ARBA00022679"/>
    </source>
</evidence>
<dbReference type="PANTHER" id="PTHR47634">
    <property type="entry name" value="PROTEIN KINASE DOMAIN-CONTAINING PROTEIN-RELATED"/>
    <property type="match status" value="1"/>
</dbReference>
<dbReference type="PROSITE" id="PS50011">
    <property type="entry name" value="PROTEIN_KINASE_DOM"/>
    <property type="match status" value="1"/>
</dbReference>
<evidence type="ECO:0000259" key="10">
    <source>
        <dbReference type="PROSITE" id="PS50011"/>
    </source>
</evidence>
<protein>
    <recommendedName>
        <fullName evidence="1">non-specific serine/threonine protein kinase</fullName>
        <ecNumber evidence="1">2.7.11.1</ecNumber>
    </recommendedName>
</protein>
<evidence type="ECO:0000256" key="7">
    <source>
        <dbReference type="ARBA" id="ARBA00047899"/>
    </source>
</evidence>
<keyword evidence="4 9" id="KW-0547">Nucleotide-binding</keyword>